<organism evidence="1 2">
    <name type="scientific">Candidatus Sulfotelmatobacter kueseliae</name>
    <dbReference type="NCBI Taxonomy" id="2042962"/>
    <lineage>
        <taxon>Bacteria</taxon>
        <taxon>Pseudomonadati</taxon>
        <taxon>Acidobacteriota</taxon>
        <taxon>Terriglobia</taxon>
        <taxon>Terriglobales</taxon>
        <taxon>Candidatus Korobacteraceae</taxon>
        <taxon>Candidatus Sulfotelmatobacter</taxon>
    </lineage>
</organism>
<accession>A0A2U3L6L1</accession>
<dbReference type="Proteomes" id="UP000238701">
    <property type="component" value="Unassembled WGS sequence"/>
</dbReference>
<reference evidence="2" key="1">
    <citation type="submission" date="2018-02" db="EMBL/GenBank/DDBJ databases">
        <authorList>
            <person name="Hausmann B."/>
        </authorList>
    </citation>
    <scope>NUCLEOTIDE SEQUENCE [LARGE SCALE GENOMIC DNA]</scope>
    <source>
        <strain evidence="2">Peat soil MAG SbA1</strain>
    </source>
</reference>
<dbReference type="AlphaFoldDB" id="A0A2U3L6L1"/>
<evidence type="ECO:0000313" key="2">
    <source>
        <dbReference type="Proteomes" id="UP000238701"/>
    </source>
</evidence>
<evidence type="ECO:0000313" key="1">
    <source>
        <dbReference type="EMBL" id="SPF47561.1"/>
    </source>
</evidence>
<name>A0A2U3L6L1_9BACT</name>
<evidence type="ECO:0008006" key="3">
    <source>
        <dbReference type="Google" id="ProtNLM"/>
    </source>
</evidence>
<protein>
    <recommendedName>
        <fullName evidence="3">GIY-YIG domain-containing protein</fullName>
    </recommendedName>
</protein>
<proteinExistence type="predicted"/>
<sequence>MLPDEIPVSFGGPFSWPGTPDVPSIFDVNEGLAAGIYLFTIPLPDGNLIYYVGETGRTFRARLFEHYTEHASGMYHVFAPAEFARGEKVMLWPGRFDMACRKPKKDCIAAYPQLAGPVWEMTRMFQLFVAPLTCDQRVRCRIEAAIANALYATPGIVGSFQDKVNYSPRADGEAPIRCVANSPVKFLGLPESFEA</sequence>
<dbReference type="EMBL" id="OMOD01000172">
    <property type="protein sequence ID" value="SPF47561.1"/>
    <property type="molecule type" value="Genomic_DNA"/>
</dbReference>
<gene>
    <name evidence="1" type="ORF">SBA1_750020</name>
</gene>